<feature type="domain" description="FAD/NAD(P)-binding" evidence="5">
    <location>
        <begin position="10"/>
        <end position="306"/>
    </location>
</feature>
<feature type="domain" description="Reductase C-terminal" evidence="6">
    <location>
        <begin position="329"/>
        <end position="401"/>
    </location>
</feature>
<dbReference type="InterPro" id="IPR028202">
    <property type="entry name" value="Reductase_C"/>
</dbReference>
<name>A0AA90H621_9ACTN</name>
<dbReference type="AlphaFoldDB" id="A0AA90H621"/>
<accession>A0AA90H621</accession>
<gene>
    <name evidence="7" type="ORF">POF50_020240</name>
</gene>
<dbReference type="InterPro" id="IPR050446">
    <property type="entry name" value="FAD-oxidoreductase/Apoptosis"/>
</dbReference>
<sequence length="411" mass="42340">MTAAPRPPSRVVVVGASAAGLAAVEGLRRLGYAGSLTLVGDEPHLPYDRPPLSKQLLSGEWDTDRLRMRTPEVLDGLDLDLRLGEPAAALDTAAREVVLAGGERLPYDALVVATGLTPRRIPGAEGVTGAYVLRTVEDALALRDHLGRKPRMVVAGAGFVGAEAAAVAVAAGADVTLVSAAPVPLADVLGDEIGTMLAGVHREHGVRMETGALVTAVTSADGAATGVRLSDGREIAADAVVMGVGAVPAIGWLAGSGLSLGDGVECDATLYAGSGVWAAGDVACWLAPRTGRPTRVEHRTHAAESGLAVARNILAGPGAGQPFDPVPFVWSDQYDLRIQIYGRTRGADEVRVVERGAGPRELVALYRSGDRVCGVVGVNRPRQTRGYRALVAQGADWHEAVGTQDAAPVAG</sequence>
<dbReference type="Pfam" id="PF14759">
    <property type="entry name" value="Reductase_C"/>
    <property type="match status" value="1"/>
</dbReference>
<dbReference type="InterPro" id="IPR023753">
    <property type="entry name" value="FAD/NAD-binding_dom"/>
</dbReference>
<evidence type="ECO:0000313" key="7">
    <source>
        <dbReference type="EMBL" id="MDI5971633.1"/>
    </source>
</evidence>
<evidence type="ECO:0000256" key="2">
    <source>
        <dbReference type="ARBA" id="ARBA00022630"/>
    </source>
</evidence>
<organism evidence="7">
    <name type="scientific">Streptantibioticus silvisoli</name>
    <dbReference type="NCBI Taxonomy" id="2705255"/>
    <lineage>
        <taxon>Bacteria</taxon>
        <taxon>Bacillati</taxon>
        <taxon>Actinomycetota</taxon>
        <taxon>Actinomycetes</taxon>
        <taxon>Kitasatosporales</taxon>
        <taxon>Streptomycetaceae</taxon>
        <taxon>Streptantibioticus</taxon>
    </lineage>
</organism>
<proteinExistence type="predicted"/>
<dbReference type="RefSeq" id="WP_271314351.1">
    <property type="nucleotide sequence ID" value="NZ_JABXJJ020000024.1"/>
</dbReference>
<dbReference type="SUPFAM" id="SSF55424">
    <property type="entry name" value="FAD/NAD-linked reductases, dimerisation (C-terminal) domain"/>
    <property type="match status" value="1"/>
</dbReference>
<evidence type="ECO:0000256" key="3">
    <source>
        <dbReference type="ARBA" id="ARBA00022827"/>
    </source>
</evidence>
<evidence type="ECO:0000259" key="5">
    <source>
        <dbReference type="Pfam" id="PF07992"/>
    </source>
</evidence>
<keyword evidence="2" id="KW-0285">Flavoprotein</keyword>
<comment type="caution">
    <text evidence="7">The sequence shown here is derived from an EMBL/GenBank/DDBJ whole genome shotgun (WGS) entry which is preliminary data.</text>
</comment>
<dbReference type="GO" id="GO:0005737">
    <property type="term" value="C:cytoplasm"/>
    <property type="evidence" value="ECO:0007669"/>
    <property type="project" value="TreeGrafter"/>
</dbReference>
<dbReference type="PANTHER" id="PTHR43557:SF2">
    <property type="entry name" value="RIESKE DOMAIN-CONTAINING PROTEIN-RELATED"/>
    <property type="match status" value="1"/>
</dbReference>
<evidence type="ECO:0000259" key="6">
    <source>
        <dbReference type="Pfam" id="PF14759"/>
    </source>
</evidence>
<dbReference type="EMBL" id="JABXJJ020000024">
    <property type="protein sequence ID" value="MDI5971633.1"/>
    <property type="molecule type" value="Genomic_DNA"/>
</dbReference>
<dbReference type="Gene3D" id="3.50.50.60">
    <property type="entry name" value="FAD/NAD(P)-binding domain"/>
    <property type="match status" value="2"/>
</dbReference>
<dbReference type="PANTHER" id="PTHR43557">
    <property type="entry name" value="APOPTOSIS-INDUCING FACTOR 1"/>
    <property type="match status" value="1"/>
</dbReference>
<evidence type="ECO:0000256" key="4">
    <source>
        <dbReference type="ARBA" id="ARBA00023002"/>
    </source>
</evidence>
<dbReference type="EC" id="1.-.-.-" evidence="7"/>
<evidence type="ECO:0000256" key="1">
    <source>
        <dbReference type="ARBA" id="ARBA00001974"/>
    </source>
</evidence>
<protein>
    <submittedName>
        <fullName evidence="7">FAD/NAD(P)-binding oxidoreductase</fullName>
        <ecNumber evidence="7">1.-.-.-</ecNumber>
    </submittedName>
</protein>
<dbReference type="InterPro" id="IPR036188">
    <property type="entry name" value="FAD/NAD-bd_sf"/>
</dbReference>
<comment type="cofactor">
    <cofactor evidence="1">
        <name>FAD</name>
        <dbReference type="ChEBI" id="CHEBI:57692"/>
    </cofactor>
</comment>
<dbReference type="GO" id="GO:0016651">
    <property type="term" value="F:oxidoreductase activity, acting on NAD(P)H"/>
    <property type="evidence" value="ECO:0007669"/>
    <property type="project" value="TreeGrafter"/>
</dbReference>
<dbReference type="Pfam" id="PF07992">
    <property type="entry name" value="Pyr_redox_2"/>
    <property type="match status" value="1"/>
</dbReference>
<keyword evidence="3" id="KW-0274">FAD</keyword>
<dbReference type="InterPro" id="IPR016156">
    <property type="entry name" value="FAD/NAD-linked_Rdtase_dimer_sf"/>
</dbReference>
<dbReference type="Gene3D" id="3.30.390.30">
    <property type="match status" value="1"/>
</dbReference>
<keyword evidence="4 7" id="KW-0560">Oxidoreductase</keyword>
<dbReference type="PRINTS" id="PR00368">
    <property type="entry name" value="FADPNR"/>
</dbReference>
<dbReference type="SUPFAM" id="SSF51905">
    <property type="entry name" value="FAD/NAD(P)-binding domain"/>
    <property type="match status" value="2"/>
</dbReference>
<dbReference type="PRINTS" id="PR00411">
    <property type="entry name" value="PNDRDTASEI"/>
</dbReference>
<reference evidence="7" key="1">
    <citation type="submission" date="2023-05" db="EMBL/GenBank/DDBJ databases">
        <title>Streptantibioticus silvisoli sp. nov., acidotolerant actinomycetes 1 from pine litter.</title>
        <authorList>
            <person name="Swiecimska M."/>
            <person name="Golinska P."/>
            <person name="Sangal V."/>
            <person name="Wachnowicz B."/>
            <person name="Goodfellow M."/>
        </authorList>
    </citation>
    <scope>NUCLEOTIDE SEQUENCE</scope>
    <source>
        <strain evidence="7">SL13</strain>
    </source>
</reference>